<sequence>MKTISFFNLKGGCGKTTSAINLGYLLEQKAAAAGQRVLYVDCDMQANLTNSLMDYDLERPCIYHLMTGDKALDDVLIPLNARADIIPSSLLMATIDPRLSGMVGREFILKRKLAPVCDRYAYCLIDCSPSFSVVTTNALVITDEILVPVQTEYYAVDGVHLLEETLAYVGESLGVEKTISFIFATMHDGRNNINRLQYDNLKQNFSDQFIGQTIRKNIALVESPIFKQSIFEYKPKANGAADYTALFEELESKGGF</sequence>
<dbReference type="AlphaFoldDB" id="E6MIZ1"/>
<evidence type="ECO:0000259" key="1">
    <source>
        <dbReference type="Pfam" id="PF13614"/>
    </source>
</evidence>
<dbReference type="Gene3D" id="3.40.50.300">
    <property type="entry name" value="P-loop containing nucleotide triphosphate hydrolases"/>
    <property type="match status" value="1"/>
</dbReference>
<gene>
    <name evidence="2" type="ORF">HMP0721_1976</name>
</gene>
<dbReference type="HOGENOM" id="CLU_037612_1_4_9"/>
<dbReference type="Pfam" id="PF13614">
    <property type="entry name" value="AAA_31"/>
    <property type="match status" value="1"/>
</dbReference>
<dbReference type="STRING" id="887929.HMP0721_1976"/>
<dbReference type="OrthoDB" id="9815116at2"/>
<dbReference type="EMBL" id="AEQN01000025">
    <property type="protein sequence ID" value="EFV00943.1"/>
    <property type="molecule type" value="Genomic_DNA"/>
</dbReference>
<keyword evidence="3" id="KW-1185">Reference proteome</keyword>
<dbReference type="InterPro" id="IPR050678">
    <property type="entry name" value="DNA_Partitioning_ATPase"/>
</dbReference>
<dbReference type="InterPro" id="IPR025669">
    <property type="entry name" value="AAA_dom"/>
</dbReference>
<organism evidence="2 3">
    <name type="scientific">Pseudoramibacter alactolyticus ATCC 23263</name>
    <dbReference type="NCBI Taxonomy" id="887929"/>
    <lineage>
        <taxon>Bacteria</taxon>
        <taxon>Bacillati</taxon>
        <taxon>Bacillota</taxon>
        <taxon>Clostridia</taxon>
        <taxon>Eubacteriales</taxon>
        <taxon>Eubacteriaceae</taxon>
        <taxon>Pseudoramibacter</taxon>
    </lineage>
</organism>
<dbReference type="PANTHER" id="PTHR13696">
    <property type="entry name" value="P-LOOP CONTAINING NUCLEOSIDE TRIPHOSPHATE HYDROLASE"/>
    <property type="match status" value="1"/>
</dbReference>
<dbReference type="CDD" id="cd02042">
    <property type="entry name" value="ParAB_family"/>
    <property type="match status" value="1"/>
</dbReference>
<feature type="domain" description="AAA" evidence="1">
    <location>
        <begin position="1"/>
        <end position="172"/>
    </location>
</feature>
<protein>
    <submittedName>
        <fullName evidence="2">CobQ/CobB/MinD/ParA nucleotide binding domain protein</fullName>
    </submittedName>
</protein>
<dbReference type="SUPFAM" id="SSF52540">
    <property type="entry name" value="P-loop containing nucleoside triphosphate hydrolases"/>
    <property type="match status" value="1"/>
</dbReference>
<dbReference type="Proteomes" id="UP000004754">
    <property type="component" value="Unassembled WGS sequence"/>
</dbReference>
<name>E6MIZ1_9FIRM</name>
<dbReference type="RefSeq" id="WP_006599398.1">
    <property type="nucleotide sequence ID" value="NZ_GL622359.1"/>
</dbReference>
<dbReference type="InterPro" id="IPR027417">
    <property type="entry name" value="P-loop_NTPase"/>
</dbReference>
<dbReference type="PANTHER" id="PTHR13696:SF99">
    <property type="entry name" value="COBYRINIC ACID AC-DIAMIDE SYNTHASE"/>
    <property type="match status" value="1"/>
</dbReference>
<dbReference type="eggNOG" id="COG1192">
    <property type="taxonomic scope" value="Bacteria"/>
</dbReference>
<evidence type="ECO:0000313" key="3">
    <source>
        <dbReference type="Proteomes" id="UP000004754"/>
    </source>
</evidence>
<accession>E6MIZ1</accession>
<proteinExistence type="predicted"/>
<reference evidence="2 3" key="1">
    <citation type="submission" date="2010-12" db="EMBL/GenBank/DDBJ databases">
        <authorList>
            <person name="Muzny D."/>
            <person name="Qin X."/>
            <person name="Deng J."/>
            <person name="Jiang H."/>
            <person name="Liu Y."/>
            <person name="Qu J."/>
            <person name="Song X.-Z."/>
            <person name="Zhang L."/>
            <person name="Thornton R."/>
            <person name="Coyle M."/>
            <person name="Francisco L."/>
            <person name="Jackson L."/>
            <person name="Javaid M."/>
            <person name="Korchina V."/>
            <person name="Kovar C."/>
            <person name="Mata R."/>
            <person name="Mathew T."/>
            <person name="Ngo R."/>
            <person name="Nguyen L."/>
            <person name="Nguyen N."/>
            <person name="Okwuonu G."/>
            <person name="Ongeri F."/>
            <person name="Pham C."/>
            <person name="Simmons D."/>
            <person name="Wilczek-Boney K."/>
            <person name="Hale W."/>
            <person name="Jakkamsetti A."/>
            <person name="Pham P."/>
            <person name="Ruth R."/>
            <person name="San Lucas F."/>
            <person name="Warren J."/>
            <person name="Zhang J."/>
            <person name="Zhao Z."/>
            <person name="Zhou C."/>
            <person name="Zhu D."/>
            <person name="Lee S."/>
            <person name="Bess C."/>
            <person name="Blankenburg K."/>
            <person name="Forbes L."/>
            <person name="Fu Q."/>
            <person name="Gubbala S."/>
            <person name="Hirani K."/>
            <person name="Jayaseelan J.C."/>
            <person name="Lara F."/>
            <person name="Munidasa M."/>
            <person name="Palculict T."/>
            <person name="Patil S."/>
            <person name="Pu L.-L."/>
            <person name="Saada N."/>
            <person name="Tang L."/>
            <person name="Weissenberger G."/>
            <person name="Zhu Y."/>
            <person name="Hemphill L."/>
            <person name="Shang Y."/>
            <person name="Youmans B."/>
            <person name="Ayvaz T."/>
            <person name="Ross M."/>
            <person name="Santibanez J."/>
            <person name="Aqrawi P."/>
            <person name="Gross S."/>
            <person name="Joshi V."/>
            <person name="Fowler G."/>
            <person name="Nazareth L."/>
            <person name="Reid J."/>
            <person name="Worley K."/>
            <person name="Petrosino J."/>
            <person name="Highlander S."/>
            <person name="Gibbs R."/>
        </authorList>
    </citation>
    <scope>NUCLEOTIDE SEQUENCE [LARGE SCALE GENOMIC DNA]</scope>
    <source>
        <strain evidence="2 3">ATCC 23263</strain>
    </source>
</reference>
<evidence type="ECO:0000313" key="2">
    <source>
        <dbReference type="EMBL" id="EFV00943.1"/>
    </source>
</evidence>
<comment type="caution">
    <text evidence="2">The sequence shown here is derived from an EMBL/GenBank/DDBJ whole genome shotgun (WGS) entry which is preliminary data.</text>
</comment>